<dbReference type="RefSeq" id="WP_238191394.1">
    <property type="nucleotide sequence ID" value="NZ_BPQJ01000013.1"/>
</dbReference>
<sequence length="346" mass="37670">MTSNEIIPVNKDPVPGWKGGFSTSNLAFAYPEPVLASLPLLDNMANIDKLERQVHVLWPEFSWETVPGDPESRCFQMFAPDISRAGYDATGRIWSIICPQQGSASPTLGSLNIEVSVTGQRGWVDESVTNREYDLLAADMTVAGKVWFGPSARDKEAYAVIKALFDERGLPFPLDKAHAIQVTLHQIGQPDVPAIAVRSGLANGFESPPFARHESEAWGVANVAVEIGPIVPTGHALVDEFNALVMDAFNLASGNILQPKNILTWNVWFDAPTLVDREEWANHAAYWRASIDADHGSPDGPGTTPRYFDGKPFVPLARAEDEEARIGAWLKERFGVTLPGGAAITA</sequence>
<gene>
    <name evidence="1" type="ORF">MPEAHAMD_3044</name>
</gene>
<keyword evidence="2" id="KW-1185">Reference proteome</keyword>
<organism evidence="1 2">
    <name type="scientific">Methylobacterium frigidaeris</name>
    <dbReference type="NCBI Taxonomy" id="2038277"/>
    <lineage>
        <taxon>Bacteria</taxon>
        <taxon>Pseudomonadati</taxon>
        <taxon>Pseudomonadota</taxon>
        <taxon>Alphaproteobacteria</taxon>
        <taxon>Hyphomicrobiales</taxon>
        <taxon>Methylobacteriaceae</taxon>
        <taxon>Methylobacterium</taxon>
    </lineage>
</organism>
<evidence type="ECO:0000313" key="2">
    <source>
        <dbReference type="Proteomes" id="UP001055286"/>
    </source>
</evidence>
<reference evidence="1" key="1">
    <citation type="journal article" date="2016" name="Front. Microbiol.">
        <title>Genome Sequence of the Piezophilic, Mesophilic Sulfate-Reducing Bacterium Desulfovibrio indicus J2T.</title>
        <authorList>
            <person name="Cao J."/>
            <person name="Maignien L."/>
            <person name="Shao Z."/>
            <person name="Alain K."/>
            <person name="Jebbar M."/>
        </authorList>
    </citation>
    <scope>NUCLEOTIDE SEQUENCE</scope>
    <source>
        <strain evidence="1">JCM 32048</strain>
    </source>
</reference>
<reference evidence="1" key="2">
    <citation type="submission" date="2021-08" db="EMBL/GenBank/DDBJ databases">
        <authorList>
            <person name="Tani A."/>
            <person name="Ola A."/>
            <person name="Ogura Y."/>
            <person name="Katsura K."/>
            <person name="Hayashi T."/>
        </authorList>
    </citation>
    <scope>NUCLEOTIDE SEQUENCE</scope>
    <source>
        <strain evidence="1">JCM 32048</strain>
    </source>
</reference>
<dbReference type="EMBL" id="BPQJ01000013">
    <property type="protein sequence ID" value="GJD62885.1"/>
    <property type="molecule type" value="Genomic_DNA"/>
</dbReference>
<protein>
    <submittedName>
        <fullName evidence="1">Uncharacterized protein</fullName>
    </submittedName>
</protein>
<name>A0AA37HBJ2_9HYPH</name>
<comment type="caution">
    <text evidence="1">The sequence shown here is derived from an EMBL/GenBank/DDBJ whole genome shotgun (WGS) entry which is preliminary data.</text>
</comment>
<dbReference type="Proteomes" id="UP001055286">
    <property type="component" value="Unassembled WGS sequence"/>
</dbReference>
<evidence type="ECO:0000313" key="1">
    <source>
        <dbReference type="EMBL" id="GJD62885.1"/>
    </source>
</evidence>
<accession>A0AA37HBJ2</accession>
<dbReference type="AlphaFoldDB" id="A0AA37HBJ2"/>
<proteinExistence type="predicted"/>